<keyword evidence="6 9" id="KW-1133">Transmembrane helix</keyword>
<protein>
    <submittedName>
        <fullName evidence="10">Monosaccharide ABC transporter membrane protein, CUT2 family</fullName>
    </submittedName>
</protein>
<keyword evidence="4" id="KW-0997">Cell inner membrane</keyword>
<feature type="transmembrane region" description="Helical" evidence="9">
    <location>
        <begin position="71"/>
        <end position="94"/>
    </location>
</feature>
<feature type="transmembrane region" description="Helical" evidence="9">
    <location>
        <begin position="238"/>
        <end position="261"/>
    </location>
</feature>
<dbReference type="STRING" id="673521.SAMN05660991_00791"/>
<evidence type="ECO:0000256" key="5">
    <source>
        <dbReference type="ARBA" id="ARBA00022692"/>
    </source>
</evidence>
<evidence type="ECO:0000256" key="9">
    <source>
        <dbReference type="SAM" id="Phobius"/>
    </source>
</evidence>
<evidence type="ECO:0000313" key="10">
    <source>
        <dbReference type="EMBL" id="SEO57455.1"/>
    </source>
</evidence>
<sequence>MSSLETQEAPARETLQDDAATSPRRPTGVARLLAGAQLNKFSGLLILAALIIVFGLLRPETFLTLANARSILATQAIVAVLAIGLLFPLAAGAFDLSAAQNLGFSAVLCGVLLTKQDLPVPLAILVTLVVGGVIGAFNGFLVAVIGIDSFIATLGTTSLLLAGSQILAEGAFIGPLDDSFLAITDQKVFTLPIIVLYVAVLALLAWYVIEHSPLGRRIYATGANPEAAHLSGVATKRLVFFSLVTSAVVASAAGVLLASTLGSVSESIGPEYLLPAFAAVFLGTTQLKPGRFNVGGTLIAILLLGTGVAGLQLLGAPIWVTALFNGIALIVAVGAVLMVKRVQERRAVRRAAQAARQVAASTPVASTTA</sequence>
<keyword evidence="5 9" id="KW-0812">Transmembrane</keyword>
<gene>
    <name evidence="10" type="ORF">SAMN05660991_00791</name>
</gene>
<dbReference type="CDD" id="cd06579">
    <property type="entry name" value="TM_PBP1_transp_AraH_like"/>
    <property type="match status" value="1"/>
</dbReference>
<dbReference type="GO" id="GO:0005886">
    <property type="term" value="C:plasma membrane"/>
    <property type="evidence" value="ECO:0007669"/>
    <property type="project" value="UniProtKB-SubCell"/>
</dbReference>
<evidence type="ECO:0000256" key="7">
    <source>
        <dbReference type="ARBA" id="ARBA00023136"/>
    </source>
</evidence>
<accession>A0A1H8QTF8</accession>
<feature type="transmembrane region" description="Helical" evidence="9">
    <location>
        <begin position="41"/>
        <end position="59"/>
    </location>
</feature>
<dbReference type="Proteomes" id="UP000198960">
    <property type="component" value="Unassembled WGS sequence"/>
</dbReference>
<keyword evidence="2" id="KW-0813">Transport</keyword>
<feature type="transmembrane region" description="Helical" evidence="9">
    <location>
        <begin position="122"/>
        <end position="143"/>
    </location>
</feature>
<feature type="transmembrane region" description="Helical" evidence="9">
    <location>
        <begin position="292"/>
        <end position="312"/>
    </location>
</feature>
<dbReference type="AlphaFoldDB" id="A0A1H8QTF8"/>
<dbReference type="InterPro" id="IPR001851">
    <property type="entry name" value="ABC_transp_permease"/>
</dbReference>
<dbReference type="GO" id="GO:0022857">
    <property type="term" value="F:transmembrane transporter activity"/>
    <property type="evidence" value="ECO:0007669"/>
    <property type="project" value="InterPro"/>
</dbReference>
<dbReference type="PANTHER" id="PTHR32196:SF21">
    <property type="entry name" value="ABC TRANSPORTER PERMEASE PROTEIN YPHD-RELATED"/>
    <property type="match status" value="1"/>
</dbReference>
<name>A0A1H8QTF8_9ACTN</name>
<feature type="transmembrane region" description="Helical" evidence="9">
    <location>
        <begin position="188"/>
        <end position="209"/>
    </location>
</feature>
<dbReference type="EMBL" id="FOEE01000002">
    <property type="protein sequence ID" value="SEO57455.1"/>
    <property type="molecule type" value="Genomic_DNA"/>
</dbReference>
<dbReference type="Pfam" id="PF02653">
    <property type="entry name" value="BPD_transp_2"/>
    <property type="match status" value="1"/>
</dbReference>
<keyword evidence="7 9" id="KW-0472">Membrane</keyword>
<evidence type="ECO:0000256" key="4">
    <source>
        <dbReference type="ARBA" id="ARBA00022519"/>
    </source>
</evidence>
<dbReference type="PANTHER" id="PTHR32196">
    <property type="entry name" value="ABC TRANSPORTER PERMEASE PROTEIN YPHD-RELATED-RELATED"/>
    <property type="match status" value="1"/>
</dbReference>
<feature type="region of interest" description="Disordered" evidence="8">
    <location>
        <begin position="1"/>
        <end position="24"/>
    </location>
</feature>
<organism evidence="10 11">
    <name type="scientific">Trujillonella endophytica</name>
    <dbReference type="NCBI Taxonomy" id="673521"/>
    <lineage>
        <taxon>Bacteria</taxon>
        <taxon>Bacillati</taxon>
        <taxon>Actinomycetota</taxon>
        <taxon>Actinomycetes</taxon>
        <taxon>Geodermatophilales</taxon>
        <taxon>Geodermatophilaceae</taxon>
        <taxon>Trujillonella</taxon>
    </lineage>
</organism>
<feature type="transmembrane region" description="Helical" evidence="9">
    <location>
        <begin position="150"/>
        <end position="168"/>
    </location>
</feature>
<evidence type="ECO:0000256" key="2">
    <source>
        <dbReference type="ARBA" id="ARBA00022448"/>
    </source>
</evidence>
<feature type="transmembrane region" description="Helical" evidence="9">
    <location>
        <begin position="318"/>
        <end position="339"/>
    </location>
</feature>
<feature type="transmembrane region" description="Helical" evidence="9">
    <location>
        <begin position="267"/>
        <end position="285"/>
    </location>
</feature>
<evidence type="ECO:0000256" key="1">
    <source>
        <dbReference type="ARBA" id="ARBA00004651"/>
    </source>
</evidence>
<keyword evidence="11" id="KW-1185">Reference proteome</keyword>
<proteinExistence type="predicted"/>
<dbReference type="OrthoDB" id="3468954at2"/>
<reference evidence="11" key="1">
    <citation type="submission" date="2016-10" db="EMBL/GenBank/DDBJ databases">
        <authorList>
            <person name="Varghese N."/>
            <person name="Submissions S."/>
        </authorList>
    </citation>
    <scope>NUCLEOTIDE SEQUENCE [LARGE SCALE GENOMIC DNA]</scope>
    <source>
        <strain evidence="11">DSM 45413</strain>
    </source>
</reference>
<comment type="subcellular location">
    <subcellularLocation>
        <location evidence="1">Cell membrane</location>
        <topology evidence="1">Multi-pass membrane protein</topology>
    </subcellularLocation>
</comment>
<keyword evidence="3" id="KW-1003">Cell membrane</keyword>
<evidence type="ECO:0000256" key="8">
    <source>
        <dbReference type="SAM" id="MobiDB-lite"/>
    </source>
</evidence>
<evidence type="ECO:0000313" key="11">
    <source>
        <dbReference type="Proteomes" id="UP000198960"/>
    </source>
</evidence>
<evidence type="ECO:0000256" key="6">
    <source>
        <dbReference type="ARBA" id="ARBA00022989"/>
    </source>
</evidence>
<evidence type="ECO:0000256" key="3">
    <source>
        <dbReference type="ARBA" id="ARBA00022475"/>
    </source>
</evidence>